<feature type="compositionally biased region" description="Acidic residues" evidence="1">
    <location>
        <begin position="72"/>
        <end position="82"/>
    </location>
</feature>
<dbReference type="InParanoid" id="A0A1V9XJ29"/>
<feature type="compositionally biased region" description="Acidic residues" evidence="1">
    <location>
        <begin position="152"/>
        <end position="169"/>
    </location>
</feature>
<name>A0A1V9XJ29_9ACAR</name>
<evidence type="ECO:0000313" key="2">
    <source>
        <dbReference type="EMBL" id="OQR73550.1"/>
    </source>
</evidence>
<evidence type="ECO:0000256" key="1">
    <source>
        <dbReference type="SAM" id="MobiDB-lite"/>
    </source>
</evidence>
<gene>
    <name evidence="2" type="ORF">BIW11_09659</name>
</gene>
<feature type="compositionally biased region" description="Basic residues" evidence="1">
    <location>
        <begin position="211"/>
        <end position="223"/>
    </location>
</feature>
<feature type="non-terminal residue" evidence="2">
    <location>
        <position position="276"/>
    </location>
</feature>
<sequence>MFRRKKHKPRIVPGPPLSTFQEAIPPEELPETPAERIARLQLQRERSKSLKPKPSKDRAHLSSRHARKDAFVEEDGYNDIDEATNKQKSKREDVNEGPSSPPPVSVEIQIEPPLEESPVEMIGDGDDEDPVKDDEKKKAKPNTKSSDKEDNVDGIVAEEELGDDADDVDGTGKHDDEVEAAAGEEQKNTGVDGGTGKEGTAGEETAETKKEKKRRGLFARRKKEPRDASGTERSEERSAVGNGAAKDGSTREKKGADKKERGRRYLKRKDTERIRR</sequence>
<evidence type="ECO:0000313" key="3">
    <source>
        <dbReference type="Proteomes" id="UP000192247"/>
    </source>
</evidence>
<feature type="compositionally biased region" description="Basic and acidic residues" evidence="1">
    <location>
        <begin position="33"/>
        <end position="60"/>
    </location>
</feature>
<reference evidence="2 3" key="1">
    <citation type="journal article" date="2017" name="Gigascience">
        <title>Draft genome of the honey bee ectoparasitic mite, Tropilaelaps mercedesae, is shaped by the parasitic life history.</title>
        <authorList>
            <person name="Dong X."/>
            <person name="Armstrong S.D."/>
            <person name="Xia D."/>
            <person name="Makepeace B.L."/>
            <person name="Darby A.C."/>
            <person name="Kadowaki T."/>
        </authorList>
    </citation>
    <scope>NUCLEOTIDE SEQUENCE [LARGE SCALE GENOMIC DNA]</scope>
    <source>
        <strain evidence="2">Wuxi-XJTLU</strain>
    </source>
</reference>
<feature type="compositionally biased region" description="Basic and acidic residues" evidence="1">
    <location>
        <begin position="248"/>
        <end position="260"/>
    </location>
</feature>
<dbReference type="AlphaFoldDB" id="A0A1V9XJ29"/>
<organism evidence="2 3">
    <name type="scientific">Tropilaelaps mercedesae</name>
    <dbReference type="NCBI Taxonomy" id="418985"/>
    <lineage>
        <taxon>Eukaryota</taxon>
        <taxon>Metazoa</taxon>
        <taxon>Ecdysozoa</taxon>
        <taxon>Arthropoda</taxon>
        <taxon>Chelicerata</taxon>
        <taxon>Arachnida</taxon>
        <taxon>Acari</taxon>
        <taxon>Parasitiformes</taxon>
        <taxon>Mesostigmata</taxon>
        <taxon>Gamasina</taxon>
        <taxon>Dermanyssoidea</taxon>
        <taxon>Laelapidae</taxon>
        <taxon>Tropilaelaps</taxon>
    </lineage>
</organism>
<accession>A0A1V9XJ29</accession>
<dbReference type="OrthoDB" id="10650544at2759"/>
<feature type="compositionally biased region" description="Acidic residues" evidence="1">
    <location>
        <begin position="113"/>
        <end position="132"/>
    </location>
</feature>
<dbReference type="Proteomes" id="UP000192247">
    <property type="component" value="Unassembled WGS sequence"/>
</dbReference>
<keyword evidence="3" id="KW-1185">Reference proteome</keyword>
<feature type="compositionally biased region" description="Basic and acidic residues" evidence="1">
    <location>
        <begin position="224"/>
        <end position="238"/>
    </location>
</feature>
<protein>
    <submittedName>
        <fullName evidence="2">Uncharacterized protein</fullName>
    </submittedName>
</protein>
<dbReference type="EMBL" id="MNPL01009734">
    <property type="protein sequence ID" value="OQR73550.1"/>
    <property type="molecule type" value="Genomic_DNA"/>
</dbReference>
<proteinExistence type="predicted"/>
<feature type="compositionally biased region" description="Basic residues" evidence="1">
    <location>
        <begin position="1"/>
        <end position="10"/>
    </location>
</feature>
<comment type="caution">
    <text evidence="2">The sequence shown here is derived from an EMBL/GenBank/DDBJ whole genome shotgun (WGS) entry which is preliminary data.</text>
</comment>
<feature type="region of interest" description="Disordered" evidence="1">
    <location>
        <begin position="1"/>
        <end position="276"/>
    </location>
</feature>